<organism evidence="1 2">
    <name type="scientific">Jeotgalicoccus meleagridis</name>
    <dbReference type="NCBI Taxonomy" id="2759181"/>
    <lineage>
        <taxon>Bacteria</taxon>
        <taxon>Bacillati</taxon>
        <taxon>Bacillota</taxon>
        <taxon>Bacilli</taxon>
        <taxon>Bacillales</taxon>
        <taxon>Staphylococcaceae</taxon>
        <taxon>Jeotgalicoccus</taxon>
    </lineage>
</organism>
<proteinExistence type="predicted"/>
<comment type="caution">
    <text evidence="1">The sequence shown here is derived from an EMBL/GenBank/DDBJ whole genome shotgun (WGS) entry which is preliminary data.</text>
</comment>
<accession>A0A6V7R3A5</accession>
<dbReference type="EMBL" id="CAJEWD010000003">
    <property type="protein sequence ID" value="CAD2071544.1"/>
    <property type="molecule type" value="Genomic_DNA"/>
</dbReference>
<keyword evidence="2" id="KW-1185">Reference proteome</keyword>
<dbReference type="AlphaFoldDB" id="A0A6V7R3A5"/>
<reference evidence="1 2" key="1">
    <citation type="submission" date="2020-07" db="EMBL/GenBank/DDBJ databases">
        <authorList>
            <person name="Criscuolo A."/>
        </authorList>
    </citation>
    <scope>NUCLEOTIDE SEQUENCE [LARGE SCALE GENOMIC DNA]</scope>
    <source>
        <strain evidence="1">CIP111649</strain>
    </source>
</reference>
<sequence length="38" mass="4685">MNKELQRMNDADWKVYNSKDIMQNVLIIKDQFRNKTKK</sequence>
<dbReference type="Proteomes" id="UP000589351">
    <property type="component" value="Unassembled WGS sequence"/>
</dbReference>
<name>A0A6V7R3A5_9STAP</name>
<evidence type="ECO:0000313" key="2">
    <source>
        <dbReference type="Proteomes" id="UP000589351"/>
    </source>
</evidence>
<gene>
    <name evidence="1" type="ORF">JEODO184_00294</name>
</gene>
<evidence type="ECO:0000313" key="1">
    <source>
        <dbReference type="EMBL" id="CAD2071544.1"/>
    </source>
</evidence>
<protein>
    <submittedName>
        <fullName evidence="1">Uncharacterized protein</fullName>
    </submittedName>
</protein>